<dbReference type="EMBL" id="JAJSOF020000038">
    <property type="protein sequence ID" value="KAJ4427196.1"/>
    <property type="molecule type" value="Genomic_DNA"/>
</dbReference>
<sequence>MEGLRAGGNEPSGSLKAIFKKIFGAKWDEVTGEWRKLHNAELHALYSSAGMIRNIISRLFAYRVLVGRSELKRPLRRPRRRWEDNIKMDLREVGHDDRDWINLAQLFENKVLRKIFGAKRDEVTGEWRKLRNSELHALYSSPDINWNIISRRLRWAGHVARISESRNAYRVLFGKPERKRLLGMPRRRWEDNTIIKMDLRVKEAGNENDSHLKQLETLLKAGYLASERNEGENAGEMSPRSSTESYLAFAQIGLSETPGKTSTSNLPRPGFEPGPHGFAPRRANRYATGMDLVQLAFSPIDFAAIYQRWGKVAQCVPFPSIIVEPLPLLASGLLIPVSVFCDHSVTTSLRVSVVESCPTANLRAKSSSTEPRSSPHLLSPTSPDRRTPPISPNDQFDSTSLALQQGPQLLTAPSPTRSSSHLASPTSPDRRTPPISSRSDHFDSSSLASEQGPHLLSPASPRRISLHLLSPTSSDRRTPPISSPNDHFDSTSLASEQGPHLLSPASPRRISLHLLSPTSSDRRTPPISSPNDYFDSTSLASEQSPHLLSPASPKRSSPHLLSPTSPDRRTPPISPNDQFDSTSLASEQGPQLLTALSPTRSSSHLASPTSSDRRTPPISSRSDHFDSSSLASEQGRHLLSPISPREASVRMCSLPCLQTEALLRSPNETITSIYSR</sequence>
<feature type="compositionally biased region" description="Polar residues" evidence="1">
    <location>
        <begin position="392"/>
        <end position="427"/>
    </location>
</feature>
<feature type="compositionally biased region" description="Basic and acidic residues" evidence="1">
    <location>
        <begin position="611"/>
        <end position="626"/>
    </location>
</feature>
<reference evidence="2 3" key="1">
    <citation type="journal article" date="2022" name="Allergy">
        <title>Genome assembly and annotation of Periplaneta americana reveal a comprehensive cockroach allergen profile.</title>
        <authorList>
            <person name="Wang L."/>
            <person name="Xiong Q."/>
            <person name="Saelim N."/>
            <person name="Wang L."/>
            <person name="Nong W."/>
            <person name="Wan A.T."/>
            <person name="Shi M."/>
            <person name="Liu X."/>
            <person name="Cao Q."/>
            <person name="Hui J.H.L."/>
            <person name="Sookrung N."/>
            <person name="Leung T.F."/>
            <person name="Tungtrongchitr A."/>
            <person name="Tsui S.K.W."/>
        </authorList>
    </citation>
    <scope>NUCLEOTIDE SEQUENCE [LARGE SCALE GENOMIC DNA]</scope>
    <source>
        <strain evidence="2">PWHHKU_190912</strain>
    </source>
</reference>
<evidence type="ECO:0000256" key="1">
    <source>
        <dbReference type="SAM" id="MobiDB-lite"/>
    </source>
</evidence>
<feature type="compositionally biased region" description="Polar residues" evidence="1">
    <location>
        <begin position="575"/>
        <end position="610"/>
    </location>
</feature>
<feature type="region of interest" description="Disordered" evidence="1">
    <location>
        <begin position="361"/>
        <end position="636"/>
    </location>
</feature>
<name>A0ABQ8RZN0_PERAM</name>
<accession>A0ABQ8RZN0</accession>
<proteinExistence type="predicted"/>
<keyword evidence="3" id="KW-1185">Reference proteome</keyword>
<evidence type="ECO:0000313" key="3">
    <source>
        <dbReference type="Proteomes" id="UP001148838"/>
    </source>
</evidence>
<evidence type="ECO:0000313" key="2">
    <source>
        <dbReference type="EMBL" id="KAJ4427196.1"/>
    </source>
</evidence>
<dbReference type="Proteomes" id="UP001148838">
    <property type="component" value="Unassembled WGS sequence"/>
</dbReference>
<feature type="region of interest" description="Disordered" evidence="1">
    <location>
        <begin position="256"/>
        <end position="282"/>
    </location>
</feature>
<comment type="caution">
    <text evidence="2">The sequence shown here is derived from an EMBL/GenBank/DDBJ whole genome shotgun (WGS) entry which is preliminary data.</text>
</comment>
<feature type="compositionally biased region" description="Basic and acidic residues" evidence="1">
    <location>
        <begin position="428"/>
        <end position="443"/>
    </location>
</feature>
<organism evidence="2 3">
    <name type="scientific">Periplaneta americana</name>
    <name type="common">American cockroach</name>
    <name type="synonym">Blatta americana</name>
    <dbReference type="NCBI Taxonomy" id="6978"/>
    <lineage>
        <taxon>Eukaryota</taxon>
        <taxon>Metazoa</taxon>
        <taxon>Ecdysozoa</taxon>
        <taxon>Arthropoda</taxon>
        <taxon>Hexapoda</taxon>
        <taxon>Insecta</taxon>
        <taxon>Pterygota</taxon>
        <taxon>Neoptera</taxon>
        <taxon>Polyneoptera</taxon>
        <taxon>Dictyoptera</taxon>
        <taxon>Blattodea</taxon>
        <taxon>Blattoidea</taxon>
        <taxon>Blattidae</taxon>
        <taxon>Blattinae</taxon>
        <taxon>Periplaneta</taxon>
    </lineage>
</organism>
<feature type="compositionally biased region" description="Polar residues" evidence="1">
    <location>
        <begin position="529"/>
        <end position="546"/>
    </location>
</feature>
<gene>
    <name evidence="2" type="ORF">ANN_24813</name>
</gene>
<protein>
    <submittedName>
        <fullName evidence="2">Uncharacterized protein</fullName>
    </submittedName>
</protein>